<dbReference type="Proteomes" id="UP000000383">
    <property type="component" value="Chromosome"/>
</dbReference>
<name>D7DIN3_METV0</name>
<keyword evidence="1" id="KW-0812">Transmembrane</keyword>
<dbReference type="HOGENOM" id="CLU_061990_0_0_4"/>
<keyword evidence="3" id="KW-1185">Reference proteome</keyword>
<dbReference type="KEGG" id="meh:M301_1538"/>
<reference evidence="2 3" key="2">
    <citation type="journal article" date="2011" name="J. Bacteriol.">
        <title>Genomes of three methylotrophs from a single niche uncover genetic and metabolic divergence of Methylophilaceae.</title>
        <authorList>
            <person name="Lapidus A."/>
            <person name="Clum A."/>
            <person name="Labutti K."/>
            <person name="Kaluzhnaya M.G."/>
            <person name="Lim S."/>
            <person name="Beck D.A."/>
            <person name="Glavina Del Rio T."/>
            <person name="Nolan M."/>
            <person name="Mavromatis K."/>
            <person name="Huntemann M."/>
            <person name="Lucas S."/>
            <person name="Lidstrom M.E."/>
            <person name="Ivanova N."/>
            <person name="Chistoserdova L."/>
        </authorList>
    </citation>
    <scope>NUCLEOTIDE SEQUENCE [LARGE SCALE GENOMIC DNA]</scope>
    <source>
        <strain evidence="2 3">301</strain>
    </source>
</reference>
<protein>
    <submittedName>
        <fullName evidence="2">Uncharacterized protein</fullName>
    </submittedName>
</protein>
<accession>D7DIN3</accession>
<dbReference type="Gene3D" id="2.40.420.20">
    <property type="match status" value="1"/>
</dbReference>
<reference evidence="3" key="1">
    <citation type="submission" date="2010-05" db="EMBL/GenBank/DDBJ databases">
        <title>Complete sequence of Methylotenera sp. 301.</title>
        <authorList>
            <person name="Lucas S."/>
            <person name="Copeland A."/>
            <person name="Lapidus A."/>
            <person name="Cheng J.-F."/>
            <person name="Bruce D."/>
            <person name="Goodwin L."/>
            <person name="Pitluck S."/>
            <person name="Clum A."/>
            <person name="Land M."/>
            <person name="Hauser L."/>
            <person name="Kyrpides N."/>
            <person name="Ivanova N."/>
            <person name="Chistoservova L."/>
            <person name="Kalyuzhnaya M."/>
            <person name="Woyke T."/>
        </authorList>
    </citation>
    <scope>NUCLEOTIDE SEQUENCE [LARGE SCALE GENOMIC DNA]</scope>
    <source>
        <strain evidence="3">301</strain>
    </source>
</reference>
<organism evidence="2 3">
    <name type="scientific">Methylotenera versatilis (strain 301)</name>
    <dbReference type="NCBI Taxonomy" id="666681"/>
    <lineage>
        <taxon>Bacteria</taxon>
        <taxon>Pseudomonadati</taxon>
        <taxon>Pseudomonadota</taxon>
        <taxon>Betaproteobacteria</taxon>
        <taxon>Nitrosomonadales</taxon>
        <taxon>Methylophilaceae</taxon>
        <taxon>Methylotenera</taxon>
    </lineage>
</organism>
<dbReference type="eggNOG" id="COG0845">
    <property type="taxonomic scope" value="Bacteria"/>
</dbReference>
<evidence type="ECO:0000313" key="2">
    <source>
        <dbReference type="EMBL" id="ADI29918.1"/>
    </source>
</evidence>
<sequence length="361" mass="39660">MNRKATIIIGLQAALIVILFWFLIFYGKDEYEAASTKGEEGIETKSLIVANQANEKGAATLILPIALQQQSGIQTAKLQTTQHQSATASFGTVEPIDSLIEMRTRYLAALADGNVTRSTITSAEQNLHRLQLLNQDDKNVSDRAVQEAQATLSGEKAKLTTSATLANGIRDNMRQQWGNTLANWATQTTSNSEFESLLQSRDVLLKITLPFDVTPNKNTTLQIAPMGSQTQLVKAQFISDAPQADSTIQGKTYFYRAPAGSLRAGMRVTTRLNTQGKASSGVIIPHEAVVWYSNQAWVYQKIGADKFVRRLISTEVEIESEAISGWYNTTGLVANDEVVISGAQLLLSEELKYQIKNENED</sequence>
<dbReference type="EMBL" id="CP002056">
    <property type="protein sequence ID" value="ADI29918.1"/>
    <property type="molecule type" value="Genomic_DNA"/>
</dbReference>
<dbReference type="STRING" id="666681.M301_1538"/>
<proteinExistence type="predicted"/>
<dbReference type="AlphaFoldDB" id="D7DIN3"/>
<keyword evidence="1" id="KW-0472">Membrane</keyword>
<gene>
    <name evidence="2" type="ordered locus">M301_1538</name>
</gene>
<dbReference type="OrthoDB" id="7059230at2"/>
<evidence type="ECO:0000256" key="1">
    <source>
        <dbReference type="SAM" id="Phobius"/>
    </source>
</evidence>
<dbReference type="RefSeq" id="WP_013148230.1">
    <property type="nucleotide sequence ID" value="NC_014207.1"/>
</dbReference>
<keyword evidence="1" id="KW-1133">Transmembrane helix</keyword>
<feature type="transmembrane region" description="Helical" evidence="1">
    <location>
        <begin position="7"/>
        <end position="27"/>
    </location>
</feature>
<evidence type="ECO:0000313" key="3">
    <source>
        <dbReference type="Proteomes" id="UP000000383"/>
    </source>
</evidence>